<sequence length="75" mass="8924">MHEQQQKIEDREYLRVPLRSAQVKLERSVRQYVETCPFTFSFLFNFAAIITYPEPNLDTEKIERLLPVHIINICG</sequence>
<reference evidence="1 2" key="1">
    <citation type="submission" date="2019-07" db="EMBL/GenBank/DDBJ databases">
        <title>Whole genome shotgun sequence of Vibrio sagamiensis NBRC 104589.</title>
        <authorList>
            <person name="Hosoyama A."/>
            <person name="Uohara A."/>
            <person name="Ohji S."/>
            <person name="Ichikawa N."/>
        </authorList>
    </citation>
    <scope>NUCLEOTIDE SEQUENCE [LARGE SCALE GENOMIC DNA]</scope>
    <source>
        <strain evidence="1 2">NBRC 104589</strain>
    </source>
</reference>
<keyword evidence="2" id="KW-1185">Reference proteome</keyword>
<evidence type="ECO:0000313" key="1">
    <source>
        <dbReference type="EMBL" id="GEM76872.1"/>
    </source>
</evidence>
<organism evidence="1 2">
    <name type="scientific">Vibrio sagamiensis NBRC 104589</name>
    <dbReference type="NCBI Taxonomy" id="1219064"/>
    <lineage>
        <taxon>Bacteria</taxon>
        <taxon>Pseudomonadati</taxon>
        <taxon>Pseudomonadota</taxon>
        <taxon>Gammaproteobacteria</taxon>
        <taxon>Vibrionales</taxon>
        <taxon>Vibrionaceae</taxon>
        <taxon>Vibrio</taxon>
    </lineage>
</organism>
<dbReference type="Proteomes" id="UP000321922">
    <property type="component" value="Unassembled WGS sequence"/>
</dbReference>
<name>A0A511QK81_9VIBR</name>
<proteinExistence type="predicted"/>
<protein>
    <submittedName>
        <fullName evidence="1">Uncharacterized protein</fullName>
    </submittedName>
</protein>
<dbReference type="AlphaFoldDB" id="A0A511QK81"/>
<accession>A0A511QK81</accession>
<gene>
    <name evidence="1" type="ORF">VSA01S_29840</name>
</gene>
<comment type="caution">
    <text evidence="1">The sequence shown here is derived from an EMBL/GenBank/DDBJ whole genome shotgun (WGS) entry which is preliminary data.</text>
</comment>
<dbReference type="EMBL" id="BJXJ01000034">
    <property type="protein sequence ID" value="GEM76872.1"/>
    <property type="molecule type" value="Genomic_DNA"/>
</dbReference>
<evidence type="ECO:0000313" key="2">
    <source>
        <dbReference type="Proteomes" id="UP000321922"/>
    </source>
</evidence>